<dbReference type="InterPro" id="IPR011701">
    <property type="entry name" value="MFS"/>
</dbReference>
<feature type="transmembrane region" description="Helical" evidence="8">
    <location>
        <begin position="198"/>
        <end position="222"/>
    </location>
</feature>
<dbReference type="OMA" id="WRIQIFA"/>
<feature type="transmembrane region" description="Helical" evidence="8">
    <location>
        <begin position="458"/>
        <end position="479"/>
    </location>
</feature>
<evidence type="ECO:0000256" key="1">
    <source>
        <dbReference type="ARBA" id="ARBA00004141"/>
    </source>
</evidence>
<sequence>MISSEFDSPKSVHLSPVLQMPAMVTRNQSRLLRAQIVLFVMTYIAYSLTHVQREFWAMSKEHVKPELGFEDDQLSNFDFSQLVSYSLSLYLFGTAGDRLNKKKLLVVVYLASGFFFFLQGLGGLLKITSPVYYFFVFPCIGISTSFIFAVFIALLADWFPKRRRGIVIGTWTSCINIGNIVGVQLASGLLSLYGAEKWYYLMFTVACLMILFAVLFLLFLVIEPEDIGLEVNENEQLEEIQAIENEEIIQLNVKEKTQEKETFIQQNSFSTSHYQSGKRINFLTSWRVPRVFLYSCCFFTVKLAVTSFLLLLPSFLKQELDFSDQKKANMSTCFDSGAIFGNIILGYLTDKLYSKRSPATFIGLACASTLSFSITFHYKDLGDGLYAIVFFLGFFLSAICNIISASVAADLGKQKALQNNPKALCIVTSVIDGSGGMGSALGQLIIGQTKAAWGWQNGFWLVVSIDIALTCVPLFKILVEELIEIKNIVKNRRQKQ</sequence>
<reference evidence="10 11" key="1">
    <citation type="submission" date="2014-06" db="EMBL/GenBank/DDBJ databases">
        <authorList>
            <person name="Swart Estienne"/>
        </authorList>
    </citation>
    <scope>NUCLEOTIDE SEQUENCE [LARGE SCALE GENOMIC DNA]</scope>
    <source>
        <strain evidence="10 11">130c</strain>
    </source>
</reference>
<feature type="transmembrane region" description="Helical" evidence="8">
    <location>
        <begin position="360"/>
        <end position="378"/>
    </location>
</feature>
<name>A0A078AUY1_STYLE</name>
<comment type="similarity">
    <text evidence="2">Belongs to the major facilitator superfamily. Organophosphate:Pi antiporter (OPA) (TC 2.A.1.4) family.</text>
</comment>
<evidence type="ECO:0000256" key="5">
    <source>
        <dbReference type="ARBA" id="ARBA00022692"/>
    </source>
</evidence>
<dbReference type="AlphaFoldDB" id="A0A078AUY1"/>
<feature type="transmembrane region" description="Helical" evidence="8">
    <location>
        <begin position="423"/>
        <end position="446"/>
    </location>
</feature>
<dbReference type="PANTHER" id="PTHR43184:SF12">
    <property type="entry name" value="SUGAR PHOSPHATE EXCHANGER 3"/>
    <property type="match status" value="1"/>
</dbReference>
<feature type="transmembrane region" description="Helical" evidence="8">
    <location>
        <begin position="291"/>
        <end position="316"/>
    </location>
</feature>
<feature type="transmembrane region" description="Helical" evidence="8">
    <location>
        <begin position="104"/>
        <end position="125"/>
    </location>
</feature>
<feature type="domain" description="Major facilitator superfamily (MFS) profile" evidence="9">
    <location>
        <begin position="30"/>
        <end position="482"/>
    </location>
</feature>
<dbReference type="InParanoid" id="A0A078AUY1"/>
<evidence type="ECO:0000256" key="7">
    <source>
        <dbReference type="ARBA" id="ARBA00023136"/>
    </source>
</evidence>
<evidence type="ECO:0000256" key="2">
    <source>
        <dbReference type="ARBA" id="ARBA00009598"/>
    </source>
</evidence>
<keyword evidence="5 8" id="KW-0812">Transmembrane</keyword>
<evidence type="ECO:0000259" key="9">
    <source>
        <dbReference type="PROSITE" id="PS50850"/>
    </source>
</evidence>
<feature type="transmembrane region" description="Helical" evidence="8">
    <location>
        <begin position="131"/>
        <end position="154"/>
    </location>
</feature>
<comment type="subcellular location">
    <subcellularLocation>
        <location evidence="1">Membrane</location>
        <topology evidence="1">Multi-pass membrane protein</topology>
    </subcellularLocation>
</comment>
<dbReference type="PIRSF" id="PIRSF002808">
    <property type="entry name" value="Hexose_phosphate_transp"/>
    <property type="match status" value="1"/>
</dbReference>
<dbReference type="OrthoDB" id="3639251at2759"/>
<dbReference type="EMBL" id="CCKQ01014264">
    <property type="protein sequence ID" value="CDW86014.1"/>
    <property type="molecule type" value="Genomic_DNA"/>
</dbReference>
<evidence type="ECO:0000313" key="10">
    <source>
        <dbReference type="EMBL" id="CDW86014.1"/>
    </source>
</evidence>
<organism evidence="10 11">
    <name type="scientific">Stylonychia lemnae</name>
    <name type="common">Ciliate</name>
    <dbReference type="NCBI Taxonomy" id="5949"/>
    <lineage>
        <taxon>Eukaryota</taxon>
        <taxon>Sar</taxon>
        <taxon>Alveolata</taxon>
        <taxon>Ciliophora</taxon>
        <taxon>Intramacronucleata</taxon>
        <taxon>Spirotrichea</taxon>
        <taxon>Stichotrichia</taxon>
        <taxon>Sporadotrichida</taxon>
        <taxon>Oxytrichidae</taxon>
        <taxon>Stylonychinae</taxon>
        <taxon>Stylonychia</taxon>
    </lineage>
</organism>
<proteinExistence type="inferred from homology"/>
<evidence type="ECO:0000313" key="11">
    <source>
        <dbReference type="Proteomes" id="UP000039865"/>
    </source>
</evidence>
<dbReference type="InterPro" id="IPR000849">
    <property type="entry name" value="Sugar_P_transporter"/>
</dbReference>
<gene>
    <name evidence="10" type="primary">Contig15962.g17010</name>
    <name evidence="10" type="ORF">STYLEM_15105</name>
</gene>
<keyword evidence="11" id="KW-1185">Reference proteome</keyword>
<keyword evidence="4" id="KW-0762">Sugar transport</keyword>
<evidence type="ECO:0000256" key="6">
    <source>
        <dbReference type="ARBA" id="ARBA00022989"/>
    </source>
</evidence>
<dbReference type="FunCoup" id="A0A078AUY1">
    <property type="interactions" value="6"/>
</dbReference>
<dbReference type="Proteomes" id="UP000039865">
    <property type="component" value="Unassembled WGS sequence"/>
</dbReference>
<evidence type="ECO:0000256" key="3">
    <source>
        <dbReference type="ARBA" id="ARBA00022448"/>
    </source>
</evidence>
<dbReference type="PANTHER" id="PTHR43184">
    <property type="entry name" value="MAJOR FACILITATOR SUPERFAMILY TRANSPORTER 16, ISOFORM B"/>
    <property type="match status" value="1"/>
</dbReference>
<keyword evidence="7 8" id="KW-0472">Membrane</keyword>
<feature type="transmembrane region" description="Helical" evidence="8">
    <location>
        <begin position="31"/>
        <end position="49"/>
    </location>
</feature>
<accession>A0A078AUY1</accession>
<feature type="transmembrane region" description="Helical" evidence="8">
    <location>
        <begin position="166"/>
        <end position="186"/>
    </location>
</feature>
<dbReference type="GO" id="GO:0022857">
    <property type="term" value="F:transmembrane transporter activity"/>
    <property type="evidence" value="ECO:0007669"/>
    <property type="project" value="InterPro"/>
</dbReference>
<feature type="transmembrane region" description="Helical" evidence="8">
    <location>
        <begin position="384"/>
        <end position="411"/>
    </location>
</feature>
<dbReference type="Pfam" id="PF07690">
    <property type="entry name" value="MFS_1"/>
    <property type="match status" value="1"/>
</dbReference>
<dbReference type="PROSITE" id="PS50850">
    <property type="entry name" value="MFS"/>
    <property type="match status" value="1"/>
</dbReference>
<evidence type="ECO:0000256" key="8">
    <source>
        <dbReference type="SAM" id="Phobius"/>
    </source>
</evidence>
<protein>
    <submittedName>
        <fullName evidence="10">Glycerol-3-phosphate transporter 5-like</fullName>
    </submittedName>
</protein>
<evidence type="ECO:0000256" key="4">
    <source>
        <dbReference type="ARBA" id="ARBA00022597"/>
    </source>
</evidence>
<feature type="transmembrane region" description="Helical" evidence="8">
    <location>
        <begin position="328"/>
        <end position="348"/>
    </location>
</feature>
<dbReference type="InterPro" id="IPR036259">
    <property type="entry name" value="MFS_trans_sf"/>
</dbReference>
<dbReference type="GO" id="GO:0005789">
    <property type="term" value="C:endoplasmic reticulum membrane"/>
    <property type="evidence" value="ECO:0007669"/>
    <property type="project" value="TreeGrafter"/>
</dbReference>
<keyword evidence="3" id="KW-0813">Transport</keyword>
<keyword evidence="6 8" id="KW-1133">Transmembrane helix</keyword>
<dbReference type="SUPFAM" id="SSF103473">
    <property type="entry name" value="MFS general substrate transporter"/>
    <property type="match status" value="1"/>
</dbReference>
<dbReference type="InterPro" id="IPR020846">
    <property type="entry name" value="MFS_dom"/>
</dbReference>
<dbReference type="Gene3D" id="1.20.1250.20">
    <property type="entry name" value="MFS general substrate transporter like domains"/>
    <property type="match status" value="2"/>
</dbReference>